<proteinExistence type="predicted"/>
<protein>
    <submittedName>
        <fullName evidence="1">Uncharacterized protein</fullName>
    </submittedName>
</protein>
<evidence type="ECO:0000313" key="2">
    <source>
        <dbReference type="Proteomes" id="UP000325780"/>
    </source>
</evidence>
<dbReference type="AlphaFoldDB" id="A0A5N6U0F4"/>
<organism evidence="1 2">
    <name type="scientific">Aspergillus avenaceus</name>
    <dbReference type="NCBI Taxonomy" id="36643"/>
    <lineage>
        <taxon>Eukaryota</taxon>
        <taxon>Fungi</taxon>
        <taxon>Dikarya</taxon>
        <taxon>Ascomycota</taxon>
        <taxon>Pezizomycotina</taxon>
        <taxon>Eurotiomycetes</taxon>
        <taxon>Eurotiomycetidae</taxon>
        <taxon>Eurotiales</taxon>
        <taxon>Aspergillaceae</taxon>
        <taxon>Aspergillus</taxon>
        <taxon>Aspergillus subgen. Circumdati</taxon>
    </lineage>
</organism>
<keyword evidence="2" id="KW-1185">Reference proteome</keyword>
<reference evidence="1 2" key="1">
    <citation type="submission" date="2019-04" db="EMBL/GenBank/DDBJ databases">
        <title>Friends and foes A comparative genomics study of 23 Aspergillus species from section Flavi.</title>
        <authorList>
            <consortium name="DOE Joint Genome Institute"/>
            <person name="Kjaerbolling I."/>
            <person name="Vesth T."/>
            <person name="Frisvad J.C."/>
            <person name="Nybo J.L."/>
            <person name="Theobald S."/>
            <person name="Kildgaard S."/>
            <person name="Isbrandt T."/>
            <person name="Kuo A."/>
            <person name="Sato A."/>
            <person name="Lyhne E.K."/>
            <person name="Kogle M.E."/>
            <person name="Wiebenga A."/>
            <person name="Kun R.S."/>
            <person name="Lubbers R.J."/>
            <person name="Makela M.R."/>
            <person name="Barry K."/>
            <person name="Chovatia M."/>
            <person name="Clum A."/>
            <person name="Daum C."/>
            <person name="Haridas S."/>
            <person name="He G."/>
            <person name="LaButti K."/>
            <person name="Lipzen A."/>
            <person name="Mondo S."/>
            <person name="Riley R."/>
            <person name="Salamov A."/>
            <person name="Simmons B.A."/>
            <person name="Magnuson J.K."/>
            <person name="Henrissat B."/>
            <person name="Mortensen U.H."/>
            <person name="Larsen T.O."/>
            <person name="Devries R.P."/>
            <person name="Grigoriev I.V."/>
            <person name="Machida M."/>
            <person name="Baker S.E."/>
            <person name="Andersen M.R."/>
        </authorList>
    </citation>
    <scope>NUCLEOTIDE SEQUENCE [LARGE SCALE GENOMIC DNA]</scope>
    <source>
        <strain evidence="1 2">IBT 18842</strain>
    </source>
</reference>
<sequence>MNPIIGTISTEESLPTRLANSGAPKQHPRGHGYCYQYNFKRLPKHLHVSRVNLLGIWSSVWLLESEAWGIHDYEAEIPATTKSLKSIYEERGARKVKQDIMLLKWNRYENMYTTRMFPRYSHRIPITGFWLGDNQHISRLTASLQHPPVVSSGPADLIPMKLLFLLSYVHIRDDIEAQKGCNHAS</sequence>
<name>A0A5N6U0F4_ASPAV</name>
<dbReference type="EMBL" id="ML742065">
    <property type="protein sequence ID" value="KAE8151731.1"/>
    <property type="molecule type" value="Genomic_DNA"/>
</dbReference>
<dbReference type="Proteomes" id="UP000325780">
    <property type="component" value="Unassembled WGS sequence"/>
</dbReference>
<accession>A0A5N6U0F4</accession>
<gene>
    <name evidence="1" type="ORF">BDV25DRAFT_87742</name>
</gene>
<evidence type="ECO:0000313" key="1">
    <source>
        <dbReference type="EMBL" id="KAE8151731.1"/>
    </source>
</evidence>